<feature type="region of interest" description="Disordered" evidence="1">
    <location>
        <begin position="135"/>
        <end position="157"/>
    </location>
</feature>
<gene>
    <name evidence="2" type="ORF">Tci_010858</name>
</gene>
<dbReference type="EMBL" id="BKCJ010001106">
    <property type="protein sequence ID" value="GEU38880.1"/>
    <property type="molecule type" value="Genomic_DNA"/>
</dbReference>
<reference evidence="2" key="1">
    <citation type="journal article" date="2019" name="Sci. Rep.">
        <title>Draft genome of Tanacetum cinerariifolium, the natural source of mosquito coil.</title>
        <authorList>
            <person name="Yamashiro T."/>
            <person name="Shiraishi A."/>
            <person name="Satake H."/>
            <person name="Nakayama K."/>
        </authorList>
    </citation>
    <scope>NUCLEOTIDE SEQUENCE</scope>
</reference>
<proteinExistence type="predicted"/>
<feature type="region of interest" description="Disordered" evidence="1">
    <location>
        <begin position="54"/>
        <end position="73"/>
    </location>
</feature>
<organism evidence="2">
    <name type="scientific">Tanacetum cinerariifolium</name>
    <name type="common">Dalmatian daisy</name>
    <name type="synonym">Chrysanthemum cinerariifolium</name>
    <dbReference type="NCBI Taxonomy" id="118510"/>
    <lineage>
        <taxon>Eukaryota</taxon>
        <taxon>Viridiplantae</taxon>
        <taxon>Streptophyta</taxon>
        <taxon>Embryophyta</taxon>
        <taxon>Tracheophyta</taxon>
        <taxon>Spermatophyta</taxon>
        <taxon>Magnoliopsida</taxon>
        <taxon>eudicotyledons</taxon>
        <taxon>Gunneridae</taxon>
        <taxon>Pentapetalae</taxon>
        <taxon>asterids</taxon>
        <taxon>campanulids</taxon>
        <taxon>Asterales</taxon>
        <taxon>Asteraceae</taxon>
        <taxon>Asteroideae</taxon>
        <taxon>Anthemideae</taxon>
        <taxon>Anthemidinae</taxon>
        <taxon>Tanacetum</taxon>
    </lineage>
</organism>
<sequence>MAATKSFEDGLIKVEKKLEECFTRIIKVEECVAQMHQEFSLWSDKLLKSVEATEKKEQIDTGNGKRKEESGASSPFIRGTAYLPLYPVNRPEKKVKNAFRMKMSNTIIKDLLARCLVIKEIIDASTMHIDSIRNDKAEEETSAKEAKESSYEGADNIIGKENGSKKAALPFEVPTLGVVAYGVVPWTQKEVPTVTNTAVTNIAVTNELGVVAYEVVAWTQRGVPTVTNIAVTNEEVSSSKGGVLL</sequence>
<evidence type="ECO:0000313" key="2">
    <source>
        <dbReference type="EMBL" id="GEU38880.1"/>
    </source>
</evidence>
<protein>
    <submittedName>
        <fullName evidence="2">Uncharacterized protein</fullName>
    </submittedName>
</protein>
<name>A0A6L2JQ11_TANCI</name>
<feature type="compositionally biased region" description="Basic and acidic residues" evidence="1">
    <location>
        <begin position="135"/>
        <end position="150"/>
    </location>
</feature>
<dbReference type="AlphaFoldDB" id="A0A6L2JQ11"/>
<comment type="caution">
    <text evidence="2">The sequence shown here is derived from an EMBL/GenBank/DDBJ whole genome shotgun (WGS) entry which is preliminary data.</text>
</comment>
<accession>A0A6L2JQ11</accession>
<evidence type="ECO:0000256" key="1">
    <source>
        <dbReference type="SAM" id="MobiDB-lite"/>
    </source>
</evidence>
<feature type="compositionally biased region" description="Basic and acidic residues" evidence="1">
    <location>
        <begin position="54"/>
        <end position="70"/>
    </location>
</feature>